<name>A0A3B1E4G4_9ZZZZ</name>
<sequence>MKKHKCGQGMVEYLILLAAVISILFIFAGKNGIFQKVVNKTVESGAYRMETVGQKIFN</sequence>
<dbReference type="EMBL" id="UOGJ01000129">
    <property type="protein sequence ID" value="VAX37467.1"/>
    <property type="molecule type" value="Genomic_DNA"/>
</dbReference>
<organism evidence="2">
    <name type="scientific">hydrothermal vent metagenome</name>
    <dbReference type="NCBI Taxonomy" id="652676"/>
    <lineage>
        <taxon>unclassified sequences</taxon>
        <taxon>metagenomes</taxon>
        <taxon>ecological metagenomes</taxon>
    </lineage>
</organism>
<evidence type="ECO:0000256" key="1">
    <source>
        <dbReference type="SAM" id="Phobius"/>
    </source>
</evidence>
<evidence type="ECO:0000313" key="2">
    <source>
        <dbReference type="EMBL" id="VAX37467.1"/>
    </source>
</evidence>
<gene>
    <name evidence="2" type="ORF">MNBD_UNCLBAC01-529</name>
</gene>
<keyword evidence="1" id="KW-1133">Transmembrane helix</keyword>
<reference evidence="2" key="1">
    <citation type="submission" date="2018-06" db="EMBL/GenBank/DDBJ databases">
        <authorList>
            <person name="Zhirakovskaya E."/>
        </authorList>
    </citation>
    <scope>NUCLEOTIDE SEQUENCE</scope>
</reference>
<keyword evidence="1" id="KW-0472">Membrane</keyword>
<feature type="transmembrane region" description="Helical" evidence="1">
    <location>
        <begin position="12"/>
        <end position="29"/>
    </location>
</feature>
<proteinExistence type="predicted"/>
<protein>
    <recommendedName>
        <fullName evidence="3">Class III signal peptide-containing protein</fullName>
    </recommendedName>
</protein>
<dbReference type="AlphaFoldDB" id="A0A3B1E4G4"/>
<keyword evidence="1" id="KW-0812">Transmembrane</keyword>
<accession>A0A3B1E4G4</accession>
<evidence type="ECO:0008006" key="3">
    <source>
        <dbReference type="Google" id="ProtNLM"/>
    </source>
</evidence>